<evidence type="ECO:0000256" key="4">
    <source>
        <dbReference type="ARBA" id="ARBA00022692"/>
    </source>
</evidence>
<evidence type="ECO:0000313" key="11">
    <source>
        <dbReference type="Proteomes" id="UP000578697"/>
    </source>
</evidence>
<evidence type="ECO:0000256" key="5">
    <source>
        <dbReference type="ARBA" id="ARBA00022989"/>
    </source>
</evidence>
<comment type="similarity">
    <text evidence="2">Belongs to the acyltransferase 3 family.</text>
</comment>
<feature type="transmembrane region" description="Helical" evidence="7">
    <location>
        <begin position="59"/>
        <end position="80"/>
    </location>
</feature>
<keyword evidence="6 7" id="KW-0472">Membrane</keyword>
<evidence type="ECO:0000313" key="10">
    <source>
        <dbReference type="EMBL" id="QOS39895.1"/>
    </source>
</evidence>
<sequence>MKEINNTEQNKTEQRFSNFEFLRILAMLMIVASHAVKHGGTAPVPTVSTFFTSGYITNVLFASWGQLGVCIFIVISSYFLCDANGIHFKKVIMIYAQTLLYSLIICFTFKIFNIEHFGPKQIIKAFLTPIYQWTEYWFIRQYLNFYLLVPILQKLIKSIPDIALGKIILVLSIVVPGFMMFFLQENVKEIGEFTYLFLFTAYLKRKKNNVIERKPELFVIIIFTTCILFIFLFDWLTFRFGIRNLSSRITMRYFPAYIFAISLFFFAKKYWKFKNRIINFIAKTTLGIYIIHENPLMYFNKNEPFLFCRLFKIGKHSILNTYPIYLLSVVILVFFICSVIEAIRILLIDNTVFKKGLWIDKVCKKIDNWYSL</sequence>
<evidence type="ECO:0000256" key="3">
    <source>
        <dbReference type="ARBA" id="ARBA00022475"/>
    </source>
</evidence>
<dbReference type="Pfam" id="PF01757">
    <property type="entry name" value="Acyl_transf_3"/>
    <property type="match status" value="1"/>
</dbReference>
<dbReference type="InterPro" id="IPR002656">
    <property type="entry name" value="Acyl_transf_3_dom"/>
</dbReference>
<evidence type="ECO:0000259" key="8">
    <source>
        <dbReference type="Pfam" id="PF01757"/>
    </source>
</evidence>
<dbReference type="GO" id="GO:0016413">
    <property type="term" value="F:O-acetyltransferase activity"/>
    <property type="evidence" value="ECO:0007669"/>
    <property type="project" value="TreeGrafter"/>
</dbReference>
<evidence type="ECO:0000313" key="12">
    <source>
        <dbReference type="Proteomes" id="UP000593591"/>
    </source>
</evidence>
<protein>
    <submittedName>
        <fullName evidence="10">Acyltransferase</fullName>
    </submittedName>
    <submittedName>
        <fullName evidence="9">Peptidoglycan/LPS O-acetylase OafA/YrhL</fullName>
    </submittedName>
</protein>
<dbReference type="PANTHER" id="PTHR40074">
    <property type="entry name" value="O-ACETYLTRANSFERASE WECH"/>
    <property type="match status" value="1"/>
</dbReference>
<feature type="transmembrane region" description="Helical" evidence="7">
    <location>
        <begin position="217"/>
        <end position="238"/>
    </location>
</feature>
<feature type="transmembrane region" description="Helical" evidence="7">
    <location>
        <begin position="250"/>
        <end position="267"/>
    </location>
</feature>
<keyword evidence="5 7" id="KW-1133">Transmembrane helix</keyword>
<dbReference type="PANTHER" id="PTHR40074:SF2">
    <property type="entry name" value="O-ACETYLTRANSFERASE WECH"/>
    <property type="match status" value="1"/>
</dbReference>
<keyword evidence="10" id="KW-0808">Transferase</keyword>
<organism evidence="9 11">
    <name type="scientific">Treponema rectale</name>
    <dbReference type="NCBI Taxonomy" id="744512"/>
    <lineage>
        <taxon>Bacteria</taxon>
        <taxon>Pseudomonadati</taxon>
        <taxon>Spirochaetota</taxon>
        <taxon>Spirochaetia</taxon>
        <taxon>Spirochaetales</taxon>
        <taxon>Treponemataceae</taxon>
        <taxon>Treponema</taxon>
    </lineage>
</organism>
<feature type="transmembrane region" description="Helical" evidence="7">
    <location>
        <begin position="324"/>
        <end position="347"/>
    </location>
</feature>
<dbReference type="KEGG" id="trc:DYE49_05270"/>
<dbReference type="GO" id="GO:0005886">
    <property type="term" value="C:plasma membrane"/>
    <property type="evidence" value="ECO:0007669"/>
    <property type="project" value="UniProtKB-SubCell"/>
</dbReference>
<evidence type="ECO:0000256" key="6">
    <source>
        <dbReference type="ARBA" id="ARBA00023136"/>
    </source>
</evidence>
<dbReference type="AlphaFoldDB" id="A0A840SFU3"/>
<dbReference type="Proteomes" id="UP000593591">
    <property type="component" value="Chromosome"/>
</dbReference>
<evidence type="ECO:0000313" key="9">
    <source>
        <dbReference type="EMBL" id="MBB5218413.1"/>
    </source>
</evidence>
<comment type="subcellular location">
    <subcellularLocation>
        <location evidence="1">Cell membrane</location>
        <topology evidence="1">Multi-pass membrane protein</topology>
    </subcellularLocation>
</comment>
<keyword evidence="3" id="KW-1003">Cell membrane</keyword>
<feature type="transmembrane region" description="Helical" evidence="7">
    <location>
        <begin position="21"/>
        <end position="39"/>
    </location>
</feature>
<name>A0A840SFU3_9SPIR</name>
<gene>
    <name evidence="10" type="ORF">DYE49_05270</name>
    <name evidence="9" type="ORF">HNP77_000757</name>
</gene>
<keyword evidence="4 7" id="KW-0812">Transmembrane</keyword>
<dbReference type="Proteomes" id="UP000578697">
    <property type="component" value="Unassembled WGS sequence"/>
</dbReference>
<accession>A0A840SFU3</accession>
<proteinExistence type="inferred from homology"/>
<evidence type="ECO:0000256" key="7">
    <source>
        <dbReference type="SAM" id="Phobius"/>
    </source>
</evidence>
<evidence type="ECO:0000256" key="1">
    <source>
        <dbReference type="ARBA" id="ARBA00004651"/>
    </source>
</evidence>
<reference evidence="10 12" key="1">
    <citation type="submission" date="2018-08" db="EMBL/GenBank/DDBJ databases">
        <title>The first complete genome of Treponema rectale (CHPAT), a commensal spirochete of the bovine rectum.</title>
        <authorList>
            <person name="Staton G.J."/>
            <person name="Clegg S.R."/>
            <person name="Carter S.D."/>
            <person name="Radford A.D."/>
            <person name="Darby A."/>
            <person name="Hall N."/>
            <person name="Birtles R.J."/>
            <person name="Evans N.J."/>
        </authorList>
    </citation>
    <scope>NUCLEOTIDE SEQUENCE [LARGE SCALE GENOMIC DNA]</scope>
    <source>
        <strain evidence="10 12">CHPA</strain>
    </source>
</reference>
<feature type="domain" description="Acyltransferase 3" evidence="8">
    <location>
        <begin position="18"/>
        <end position="340"/>
    </location>
</feature>
<dbReference type="EMBL" id="JACHFR010000001">
    <property type="protein sequence ID" value="MBB5218413.1"/>
    <property type="molecule type" value="Genomic_DNA"/>
</dbReference>
<keyword evidence="10" id="KW-0012">Acyltransferase</keyword>
<dbReference type="EMBL" id="CP031517">
    <property type="protein sequence ID" value="QOS39895.1"/>
    <property type="molecule type" value="Genomic_DNA"/>
</dbReference>
<evidence type="ECO:0000256" key="2">
    <source>
        <dbReference type="ARBA" id="ARBA00007400"/>
    </source>
</evidence>
<keyword evidence="11" id="KW-1185">Reference proteome</keyword>
<reference evidence="9 11" key="2">
    <citation type="submission" date="2020-08" db="EMBL/GenBank/DDBJ databases">
        <title>Genomic Encyclopedia of Type Strains, Phase IV (KMG-IV): sequencing the most valuable type-strain genomes for metagenomic binning, comparative biology and taxonomic classification.</title>
        <authorList>
            <person name="Goeker M."/>
        </authorList>
    </citation>
    <scope>NUCLEOTIDE SEQUENCE [LARGE SCALE GENOMIC DNA]</scope>
    <source>
        <strain evidence="9 11">DSM 103679</strain>
    </source>
</reference>
<dbReference type="GO" id="GO:0009246">
    <property type="term" value="P:enterobacterial common antigen biosynthetic process"/>
    <property type="evidence" value="ECO:0007669"/>
    <property type="project" value="TreeGrafter"/>
</dbReference>
<feature type="transmembrane region" description="Helical" evidence="7">
    <location>
        <begin position="92"/>
        <end position="112"/>
    </location>
</feature>
<feature type="transmembrane region" description="Helical" evidence="7">
    <location>
        <begin position="163"/>
        <end position="183"/>
    </location>
</feature>
<dbReference type="RefSeq" id="WP_184651832.1">
    <property type="nucleotide sequence ID" value="NZ_JACHFR010000001.1"/>
</dbReference>